<protein>
    <submittedName>
        <fullName evidence="1">Uncharacterized protein</fullName>
    </submittedName>
</protein>
<reference evidence="1 2" key="1">
    <citation type="submission" date="2018-08" db="EMBL/GenBank/DDBJ databases">
        <title>A genome reference for cultivated species of the human gut microbiota.</title>
        <authorList>
            <person name="Zou Y."/>
            <person name="Xue W."/>
            <person name="Luo G."/>
        </authorList>
    </citation>
    <scope>NUCLEOTIDE SEQUENCE [LARGE SCALE GENOMIC DNA]</scope>
    <source>
        <strain evidence="1 2">TF09-22</strain>
    </source>
</reference>
<organism evidence="1 2">
    <name type="scientific">Bacteroides uniformis</name>
    <dbReference type="NCBI Taxonomy" id="820"/>
    <lineage>
        <taxon>Bacteria</taxon>
        <taxon>Pseudomonadati</taxon>
        <taxon>Bacteroidota</taxon>
        <taxon>Bacteroidia</taxon>
        <taxon>Bacteroidales</taxon>
        <taxon>Bacteroidaceae</taxon>
        <taxon>Bacteroides</taxon>
    </lineage>
</organism>
<evidence type="ECO:0000313" key="2">
    <source>
        <dbReference type="Proteomes" id="UP000260874"/>
    </source>
</evidence>
<proteinExistence type="predicted"/>
<dbReference type="Proteomes" id="UP000260874">
    <property type="component" value="Unassembled WGS sequence"/>
</dbReference>
<accession>A0A3E4Q4J8</accession>
<comment type="caution">
    <text evidence="1">The sequence shown here is derived from an EMBL/GenBank/DDBJ whole genome shotgun (WGS) entry which is preliminary data.</text>
</comment>
<gene>
    <name evidence="1" type="ORF">DXC91_05025</name>
</gene>
<sequence length="59" mass="6716">MDADRLEVADDDMNIVIRSSKTVRREVRPGCPLHCFTYSLSFSNHFHLPIFCCRATAGD</sequence>
<name>A0A3E4Q4J8_BACUN</name>
<evidence type="ECO:0000313" key="1">
    <source>
        <dbReference type="EMBL" id="RGK87140.1"/>
    </source>
</evidence>
<dbReference type="AlphaFoldDB" id="A0A3E4Q4J8"/>
<dbReference type="EMBL" id="QSRB01000003">
    <property type="protein sequence ID" value="RGK87140.1"/>
    <property type="molecule type" value="Genomic_DNA"/>
</dbReference>